<dbReference type="InterPro" id="IPR002223">
    <property type="entry name" value="Kunitz_BPTI"/>
</dbReference>
<dbReference type="GO" id="GO:0005615">
    <property type="term" value="C:extracellular space"/>
    <property type="evidence" value="ECO:0007669"/>
    <property type="project" value="TreeGrafter"/>
</dbReference>
<evidence type="ECO:0000256" key="6">
    <source>
        <dbReference type="SAM" id="MobiDB-lite"/>
    </source>
</evidence>
<evidence type="ECO:0000259" key="8">
    <source>
        <dbReference type="PROSITE" id="PS50279"/>
    </source>
</evidence>
<dbReference type="PANTHER" id="PTHR10083:SF374">
    <property type="entry name" value="BPTI_KUNITZ INHIBITOR DOMAIN-CONTAINING PROTEIN"/>
    <property type="match status" value="1"/>
</dbReference>
<dbReference type="PANTHER" id="PTHR10083">
    <property type="entry name" value="KUNITZ-TYPE PROTEASE INHIBITOR-RELATED"/>
    <property type="match status" value="1"/>
</dbReference>
<feature type="domain" description="BPTI/Kunitz inhibitor" evidence="8">
    <location>
        <begin position="46"/>
        <end position="96"/>
    </location>
</feature>
<keyword evidence="10" id="KW-1185">Reference proteome</keyword>
<keyword evidence="4" id="KW-0722">Serine protease inhibitor</keyword>
<evidence type="ECO:0000256" key="1">
    <source>
        <dbReference type="ARBA" id="ARBA00004613"/>
    </source>
</evidence>
<dbReference type="SUPFAM" id="SSF57362">
    <property type="entry name" value="BPTI-like"/>
    <property type="match status" value="1"/>
</dbReference>
<feature type="chain" id="PRO_5032903017" evidence="7">
    <location>
        <begin position="26"/>
        <end position="262"/>
    </location>
</feature>
<evidence type="ECO:0000256" key="4">
    <source>
        <dbReference type="ARBA" id="ARBA00022900"/>
    </source>
</evidence>
<dbReference type="CDD" id="cd00109">
    <property type="entry name" value="Kunitz-type"/>
    <property type="match status" value="1"/>
</dbReference>
<dbReference type="InterPro" id="IPR020901">
    <property type="entry name" value="Prtase_inh_Kunz-CS"/>
</dbReference>
<feature type="compositionally biased region" description="Acidic residues" evidence="6">
    <location>
        <begin position="253"/>
        <end position="262"/>
    </location>
</feature>
<keyword evidence="7" id="KW-0732">Signal</keyword>
<dbReference type="Gene3D" id="4.10.410.10">
    <property type="entry name" value="Pancreatic trypsin inhibitor Kunitz domain"/>
    <property type="match status" value="1"/>
</dbReference>
<feature type="region of interest" description="Disordered" evidence="6">
    <location>
        <begin position="115"/>
        <end position="177"/>
    </location>
</feature>
<dbReference type="GO" id="GO:0004867">
    <property type="term" value="F:serine-type endopeptidase inhibitor activity"/>
    <property type="evidence" value="ECO:0007669"/>
    <property type="project" value="UniProtKB-KW"/>
</dbReference>
<evidence type="ECO:0000256" key="7">
    <source>
        <dbReference type="SAM" id="SignalP"/>
    </source>
</evidence>
<evidence type="ECO:0000313" key="9">
    <source>
        <dbReference type="EMBL" id="CAD7000280.1"/>
    </source>
</evidence>
<dbReference type="FunFam" id="4.10.410.10:FF:000011">
    <property type="entry name" value="Tissue factor pathway inhibitor"/>
    <property type="match status" value="1"/>
</dbReference>
<evidence type="ECO:0000256" key="5">
    <source>
        <dbReference type="ARBA" id="ARBA00023157"/>
    </source>
</evidence>
<feature type="signal peptide" evidence="7">
    <location>
        <begin position="1"/>
        <end position="25"/>
    </location>
</feature>
<keyword evidence="3" id="KW-0646">Protease inhibitor</keyword>
<organism evidence="9 10">
    <name type="scientific">Ceratitis capitata</name>
    <name type="common">Mediterranean fruit fly</name>
    <name type="synonym">Tephritis capitata</name>
    <dbReference type="NCBI Taxonomy" id="7213"/>
    <lineage>
        <taxon>Eukaryota</taxon>
        <taxon>Metazoa</taxon>
        <taxon>Ecdysozoa</taxon>
        <taxon>Arthropoda</taxon>
        <taxon>Hexapoda</taxon>
        <taxon>Insecta</taxon>
        <taxon>Pterygota</taxon>
        <taxon>Neoptera</taxon>
        <taxon>Endopterygota</taxon>
        <taxon>Diptera</taxon>
        <taxon>Brachycera</taxon>
        <taxon>Muscomorpha</taxon>
        <taxon>Tephritoidea</taxon>
        <taxon>Tephritidae</taxon>
        <taxon>Ceratitis</taxon>
        <taxon>Ceratitis</taxon>
    </lineage>
</organism>
<accession>A0A811UN64</accession>
<dbReference type="AlphaFoldDB" id="A0A811UN64"/>
<dbReference type="SMART" id="SM00131">
    <property type="entry name" value="KU"/>
    <property type="match status" value="1"/>
</dbReference>
<evidence type="ECO:0000256" key="2">
    <source>
        <dbReference type="ARBA" id="ARBA00022525"/>
    </source>
</evidence>
<name>A0A811UN64_CERCA</name>
<dbReference type="Pfam" id="PF00014">
    <property type="entry name" value="Kunitz_BPTI"/>
    <property type="match status" value="1"/>
</dbReference>
<keyword evidence="5" id="KW-1015">Disulfide bond</keyword>
<feature type="compositionally biased region" description="Gly residues" evidence="6">
    <location>
        <begin position="218"/>
        <end position="237"/>
    </location>
</feature>
<protein>
    <submittedName>
        <fullName evidence="9">(Mediterranean fruit fly) hypothetical protein</fullName>
    </submittedName>
</protein>
<dbReference type="InterPro" id="IPR050098">
    <property type="entry name" value="TFPI/VKTCI-like"/>
</dbReference>
<dbReference type="InterPro" id="IPR036880">
    <property type="entry name" value="Kunitz_BPTI_sf"/>
</dbReference>
<dbReference type="OrthoDB" id="4473401at2759"/>
<gene>
    <name evidence="9" type="ORF">CCAP1982_LOCUS8770</name>
</gene>
<proteinExistence type="predicted"/>
<dbReference type="PRINTS" id="PR00759">
    <property type="entry name" value="BASICPTASE"/>
</dbReference>
<feature type="compositionally biased region" description="Low complexity" evidence="6">
    <location>
        <begin position="127"/>
        <end position="166"/>
    </location>
</feature>
<evidence type="ECO:0000313" key="10">
    <source>
        <dbReference type="Proteomes" id="UP000606786"/>
    </source>
</evidence>
<dbReference type="PROSITE" id="PS00280">
    <property type="entry name" value="BPTI_KUNITZ_1"/>
    <property type="match status" value="1"/>
</dbReference>
<sequence>MMLKMRLRMSCLLLLCSAVLHCVSAASASTVGLYAPDRYNGIPETCLLPMDFGYCRAKVKRYYFDMRRMKCAMFYFGGCAGNVNNFKTLEECNRVCLDGYGDYDSPNDVVAVKKPAATTSGRDYRSRGNVNNSNNSNNINSGVGSGSSSSSSSYRGSITSSSSSGSNVGGGNIKNNTSATSYGVGISSVDANYKNTYNKYNSNLYNTHIGSNVNGNNSGIGGSSSTSGNGGNGGSGSGVNNSTKIIRNRSDDNLDEYDYEEN</sequence>
<comment type="caution">
    <text evidence="9">The sequence shown here is derived from an EMBL/GenBank/DDBJ whole genome shotgun (WGS) entry which is preliminary data.</text>
</comment>
<feature type="region of interest" description="Disordered" evidence="6">
    <location>
        <begin position="218"/>
        <end position="262"/>
    </location>
</feature>
<dbReference type="Proteomes" id="UP000606786">
    <property type="component" value="Unassembled WGS sequence"/>
</dbReference>
<evidence type="ECO:0000256" key="3">
    <source>
        <dbReference type="ARBA" id="ARBA00022690"/>
    </source>
</evidence>
<reference evidence="9" key="1">
    <citation type="submission" date="2020-11" db="EMBL/GenBank/DDBJ databases">
        <authorList>
            <person name="Whitehead M."/>
        </authorList>
    </citation>
    <scope>NUCLEOTIDE SEQUENCE</scope>
    <source>
        <strain evidence="9">EGII</strain>
    </source>
</reference>
<comment type="subcellular location">
    <subcellularLocation>
        <location evidence="1">Secreted</location>
    </subcellularLocation>
</comment>
<dbReference type="EMBL" id="CAJHJT010000012">
    <property type="protein sequence ID" value="CAD7000280.1"/>
    <property type="molecule type" value="Genomic_DNA"/>
</dbReference>
<dbReference type="PROSITE" id="PS50279">
    <property type="entry name" value="BPTI_KUNITZ_2"/>
    <property type="match status" value="1"/>
</dbReference>
<keyword evidence="2" id="KW-0964">Secreted</keyword>